<organism evidence="1 2">
    <name type="scientific">Rotaria magnacalcarata</name>
    <dbReference type="NCBI Taxonomy" id="392030"/>
    <lineage>
        <taxon>Eukaryota</taxon>
        <taxon>Metazoa</taxon>
        <taxon>Spiralia</taxon>
        <taxon>Gnathifera</taxon>
        <taxon>Rotifera</taxon>
        <taxon>Eurotatoria</taxon>
        <taxon>Bdelloidea</taxon>
        <taxon>Philodinida</taxon>
        <taxon>Philodinidae</taxon>
        <taxon>Rotaria</taxon>
    </lineage>
</organism>
<protein>
    <submittedName>
        <fullName evidence="1">Uncharacterized protein</fullName>
    </submittedName>
</protein>
<comment type="caution">
    <text evidence="1">The sequence shown here is derived from an EMBL/GenBank/DDBJ whole genome shotgun (WGS) entry which is preliminary data.</text>
</comment>
<dbReference type="EMBL" id="CAJOBG010061562">
    <property type="protein sequence ID" value="CAF4552929.1"/>
    <property type="molecule type" value="Genomic_DNA"/>
</dbReference>
<evidence type="ECO:0000313" key="1">
    <source>
        <dbReference type="EMBL" id="CAF4552929.1"/>
    </source>
</evidence>
<accession>A0A820YSI6</accession>
<keyword evidence="2" id="KW-1185">Reference proteome</keyword>
<reference evidence="1" key="1">
    <citation type="submission" date="2021-02" db="EMBL/GenBank/DDBJ databases">
        <authorList>
            <person name="Nowell W R."/>
        </authorList>
    </citation>
    <scope>NUCLEOTIDE SEQUENCE</scope>
</reference>
<name>A0A820YSI6_9BILA</name>
<proteinExistence type="predicted"/>
<feature type="non-terminal residue" evidence="1">
    <location>
        <position position="1"/>
    </location>
</feature>
<evidence type="ECO:0000313" key="2">
    <source>
        <dbReference type="Proteomes" id="UP000663866"/>
    </source>
</evidence>
<dbReference type="Proteomes" id="UP000663866">
    <property type="component" value="Unassembled WGS sequence"/>
</dbReference>
<dbReference type="AlphaFoldDB" id="A0A820YSI6"/>
<sequence>MFSTDLEKSCQISTDVTNLFPHANALSLCGYKKINRVQDLGKSGFSISSDAITQHALQTLLWIAYNVHTLEIIDDRGILIRTILHNKDNFGTRINQQ</sequence>
<gene>
    <name evidence="1" type="ORF">OVN521_LOCUS43298</name>
</gene>